<evidence type="ECO:0000256" key="7">
    <source>
        <dbReference type="PIRNR" id="PIRNR004682"/>
    </source>
</evidence>
<evidence type="ECO:0000256" key="5">
    <source>
        <dbReference type="ARBA" id="ARBA00023277"/>
    </source>
</evidence>
<proteinExistence type="inferred from homology"/>
<name>A0ABS9GX12_9BACL</name>
<dbReference type="PANTHER" id="PTHR42891:SF1">
    <property type="entry name" value="D-GLYCERO-BETA-D-MANNO-HEPTOSE-1,7-BISPHOSPHATE 7-PHOSPHATASE"/>
    <property type="match status" value="1"/>
</dbReference>
<keyword evidence="5 7" id="KW-0119">Carbohydrate metabolism</keyword>
<dbReference type="Pfam" id="PF13242">
    <property type="entry name" value="Hydrolase_like"/>
    <property type="match status" value="1"/>
</dbReference>
<dbReference type="EC" id="3.1.3.-" evidence="7"/>
<dbReference type="InterPro" id="IPR036412">
    <property type="entry name" value="HAD-like_sf"/>
</dbReference>
<evidence type="ECO:0000313" key="8">
    <source>
        <dbReference type="EMBL" id="MCF6137322.1"/>
    </source>
</evidence>
<organism evidence="8 9">
    <name type="scientific">Pseudalkalibacillus berkeleyi</name>
    <dbReference type="NCBI Taxonomy" id="1069813"/>
    <lineage>
        <taxon>Bacteria</taxon>
        <taxon>Bacillati</taxon>
        <taxon>Bacillota</taxon>
        <taxon>Bacilli</taxon>
        <taxon>Bacillales</taxon>
        <taxon>Fictibacillaceae</taxon>
        <taxon>Pseudalkalibacillus</taxon>
    </lineage>
</organism>
<accession>A0ABS9GX12</accession>
<dbReference type="InterPro" id="IPR006549">
    <property type="entry name" value="HAD-SF_hydro_IIIA"/>
</dbReference>
<evidence type="ECO:0000256" key="4">
    <source>
        <dbReference type="ARBA" id="ARBA00022801"/>
    </source>
</evidence>
<keyword evidence="4 7" id="KW-0378">Hydrolase</keyword>
<sequence>MERAVFLDRDGVINDNKRPVNQPDDLKLYPGVGDAIRRLNDDGYIVFVVTNQGGVGLGYLSVQDLENIHHYMMTELSKEGAHIHEIRACIHKPHEGCTCRKPDSGMLTDLAKKYNVDLSNSYMIGDRITDIEAGQKAGTKTIFLGEKHVDADYTTDNLEKAANWILKKESTH</sequence>
<dbReference type="PANTHER" id="PTHR42891">
    <property type="entry name" value="D-GLYCERO-BETA-D-MANNO-HEPTOSE-1,7-BISPHOSPHATE 7-PHOSPHATASE"/>
    <property type="match status" value="1"/>
</dbReference>
<dbReference type="InterPro" id="IPR006543">
    <property type="entry name" value="Histidinol-phos"/>
</dbReference>
<reference evidence="8 9" key="1">
    <citation type="submission" date="2022-01" db="EMBL/GenBank/DDBJ databases">
        <title>Alkalihalobacillus sp. EGI L200015, a novel bacterium isolated from a salt lake sediment.</title>
        <authorList>
            <person name="Gao L."/>
            <person name="Fang B.-Z."/>
            <person name="Li W.-J."/>
        </authorList>
    </citation>
    <scope>NUCLEOTIDE SEQUENCE [LARGE SCALE GENOMIC DNA]</scope>
    <source>
        <strain evidence="8 9">KCTC 12718</strain>
    </source>
</reference>
<dbReference type="GO" id="GO:0016787">
    <property type="term" value="F:hydrolase activity"/>
    <property type="evidence" value="ECO:0007669"/>
    <property type="project" value="UniProtKB-KW"/>
</dbReference>
<dbReference type="CDD" id="cd07503">
    <property type="entry name" value="HAD_HisB-N"/>
    <property type="match status" value="1"/>
</dbReference>
<keyword evidence="9" id="KW-1185">Reference proteome</keyword>
<dbReference type="Gene3D" id="3.40.50.1000">
    <property type="entry name" value="HAD superfamily/HAD-like"/>
    <property type="match status" value="1"/>
</dbReference>
<dbReference type="NCBIfam" id="TIGR01662">
    <property type="entry name" value="HAD-SF-IIIA"/>
    <property type="match status" value="1"/>
</dbReference>
<gene>
    <name evidence="8" type="ORF">L2716_06220</name>
</gene>
<evidence type="ECO:0000256" key="2">
    <source>
        <dbReference type="ARBA" id="ARBA00022490"/>
    </source>
</evidence>
<dbReference type="InterPro" id="IPR004446">
    <property type="entry name" value="Heptose_bisP_phosphatase"/>
</dbReference>
<keyword evidence="2 7" id="KW-0963">Cytoplasm</keyword>
<keyword evidence="3" id="KW-0479">Metal-binding</keyword>
<protein>
    <recommendedName>
        <fullName evidence="6 7">D,D-heptose 1,7-bisphosphate phosphatase</fullName>
        <ecNumber evidence="7">3.1.3.-</ecNumber>
    </recommendedName>
</protein>
<dbReference type="RefSeq" id="WP_236332819.1">
    <property type="nucleotide sequence ID" value="NZ_JAKIJS010000001.1"/>
</dbReference>
<comment type="similarity">
    <text evidence="7">Belongs to the gmhB family.</text>
</comment>
<dbReference type="NCBIfam" id="TIGR01656">
    <property type="entry name" value="Histidinol-ppas"/>
    <property type="match status" value="1"/>
</dbReference>
<dbReference type="SUPFAM" id="SSF56784">
    <property type="entry name" value="HAD-like"/>
    <property type="match status" value="1"/>
</dbReference>
<dbReference type="EMBL" id="JAKIJS010000001">
    <property type="protein sequence ID" value="MCF6137322.1"/>
    <property type="molecule type" value="Genomic_DNA"/>
</dbReference>
<dbReference type="Proteomes" id="UP001649381">
    <property type="component" value="Unassembled WGS sequence"/>
</dbReference>
<comment type="caution">
    <text evidence="8">The sequence shown here is derived from an EMBL/GenBank/DDBJ whole genome shotgun (WGS) entry which is preliminary data.</text>
</comment>
<evidence type="ECO:0000256" key="1">
    <source>
        <dbReference type="ARBA" id="ARBA00004496"/>
    </source>
</evidence>
<evidence type="ECO:0000256" key="6">
    <source>
        <dbReference type="ARBA" id="ARBA00031828"/>
    </source>
</evidence>
<dbReference type="InterPro" id="IPR023214">
    <property type="entry name" value="HAD_sf"/>
</dbReference>
<dbReference type="PIRSF" id="PIRSF004682">
    <property type="entry name" value="GmhB"/>
    <property type="match status" value="1"/>
</dbReference>
<comment type="subcellular location">
    <subcellularLocation>
        <location evidence="1 7">Cytoplasm</location>
    </subcellularLocation>
</comment>
<evidence type="ECO:0000256" key="3">
    <source>
        <dbReference type="ARBA" id="ARBA00022723"/>
    </source>
</evidence>
<evidence type="ECO:0000313" key="9">
    <source>
        <dbReference type="Proteomes" id="UP001649381"/>
    </source>
</evidence>